<name>A0A6J4ELF0_ENTCL</name>
<dbReference type="RefSeq" id="WP_181711978.1">
    <property type="nucleotide sequence ID" value="NZ_LC556211.1"/>
</dbReference>
<reference evidence="1" key="1">
    <citation type="submission" date="2020-06" db="EMBL/GenBank/DDBJ databases">
        <title>Persistence of extended-spectrum beta-lactamase plasmids among Enterobacteriaceae in commercial broiler farms.</title>
        <authorList>
            <person name="Yossapol M."/>
            <person name="Asai T."/>
        </authorList>
    </citation>
    <scope>NUCLEOTIDE SEQUENCE</scope>
    <source>
        <strain evidence="1">CC32</strain>
        <plasmid evidence="1">pCC32</plasmid>
    </source>
</reference>
<accession>A0A6J4ELF0</accession>
<sequence>MIQKVSKRFNLQPMEAVCGWFTCEIRYTDRNGERHISEYNRRSRAYGAVQLNVI</sequence>
<proteinExistence type="predicted"/>
<evidence type="ECO:0000313" key="1">
    <source>
        <dbReference type="EMBL" id="BCG50681.1"/>
    </source>
</evidence>
<dbReference type="AlphaFoldDB" id="A0A6J4ELF0"/>
<dbReference type="EMBL" id="LC556211">
    <property type="protein sequence ID" value="BCG50681.1"/>
    <property type="molecule type" value="Genomic_DNA"/>
</dbReference>
<protein>
    <submittedName>
        <fullName evidence="1">Uncharacterized protein</fullName>
    </submittedName>
</protein>
<keyword evidence="1" id="KW-0614">Plasmid</keyword>
<geneLocation type="plasmid" evidence="1">
    <name>pCC32</name>
</geneLocation>
<organism evidence="1">
    <name type="scientific">Enterobacter cloacae</name>
    <dbReference type="NCBI Taxonomy" id="550"/>
    <lineage>
        <taxon>Bacteria</taxon>
        <taxon>Pseudomonadati</taxon>
        <taxon>Pseudomonadota</taxon>
        <taxon>Gammaproteobacteria</taxon>
        <taxon>Enterobacterales</taxon>
        <taxon>Enterobacteriaceae</taxon>
        <taxon>Enterobacter</taxon>
        <taxon>Enterobacter cloacae complex</taxon>
    </lineage>
</organism>